<feature type="region of interest" description="Disordered" evidence="6">
    <location>
        <begin position="343"/>
        <end position="385"/>
    </location>
</feature>
<dbReference type="GO" id="GO:0007507">
    <property type="term" value="P:heart development"/>
    <property type="evidence" value="ECO:0007669"/>
    <property type="project" value="TreeGrafter"/>
</dbReference>
<keyword evidence="2" id="KW-0805">Transcription regulation</keyword>
<name>A0A210QZF4_MIZYE</name>
<feature type="region of interest" description="Disordered" evidence="6">
    <location>
        <begin position="89"/>
        <end position="110"/>
    </location>
</feature>
<dbReference type="GO" id="GO:0005634">
    <property type="term" value="C:nucleus"/>
    <property type="evidence" value="ECO:0007669"/>
    <property type="project" value="UniProtKB-SubCell"/>
</dbReference>
<feature type="compositionally biased region" description="Polar residues" evidence="6">
    <location>
        <begin position="201"/>
        <end position="213"/>
    </location>
</feature>
<evidence type="ECO:0000256" key="5">
    <source>
        <dbReference type="ARBA" id="ARBA00023242"/>
    </source>
</evidence>
<dbReference type="InterPro" id="IPR033896">
    <property type="entry name" value="MEF2-like_N"/>
</dbReference>
<dbReference type="GO" id="GO:0000981">
    <property type="term" value="F:DNA-binding transcription factor activity, RNA polymerase II-specific"/>
    <property type="evidence" value="ECO:0007669"/>
    <property type="project" value="TreeGrafter"/>
</dbReference>
<dbReference type="AlphaFoldDB" id="A0A210QZF4"/>
<keyword evidence="4" id="KW-0804">Transcription</keyword>
<evidence type="ECO:0000256" key="6">
    <source>
        <dbReference type="SAM" id="MobiDB-lite"/>
    </source>
</evidence>
<dbReference type="InterPro" id="IPR036879">
    <property type="entry name" value="TF_MADSbox_sf"/>
</dbReference>
<evidence type="ECO:0000313" key="8">
    <source>
        <dbReference type="EMBL" id="OWF54107.1"/>
    </source>
</evidence>
<dbReference type="PROSITE" id="PS50066">
    <property type="entry name" value="MADS_BOX_2"/>
    <property type="match status" value="1"/>
</dbReference>
<dbReference type="GO" id="GO:0046983">
    <property type="term" value="F:protein dimerization activity"/>
    <property type="evidence" value="ECO:0007669"/>
    <property type="project" value="InterPro"/>
</dbReference>
<comment type="subcellular location">
    <subcellularLocation>
        <location evidence="1">Nucleus</location>
    </subcellularLocation>
</comment>
<dbReference type="Proteomes" id="UP000242188">
    <property type="component" value="Unassembled WGS sequence"/>
</dbReference>
<dbReference type="OrthoDB" id="1898716at2759"/>
<sequence>MGRKKISIQRINDERNRQVTFTKRKFGLMKKAYELSVLCDCEIALIIFTSNNKLYQYASSDMDKVLLKYTEYNDTVVSQTNKDIVEMLSKKDSKGDGDDGDDDEYNLTPRTEESYKRIDQEYARVMQQGTQSHMTPVPQMSVSVPVRQAGGVANVFTPQSIPVPTQQPTTGTVVLLQPPTAHNVSPSPPGNKMMSVATATTSRVSPAPTTSSVMMMPSKDEGKARPSLRVLIPTKPGEVTTKNPLTTLDTPVVSNATPGGHQAQSIPSFCLPSAMLPSDLQIDSADLAKLLGGSAGPLTAAVQASGISFTSGNLTPSGMSGIHNLLIPASQAQALRISLAGHNVKSEPPTSPNEDRGGTKPPSAHMTRDSSDEPPEKMSRMSNDR</sequence>
<keyword evidence="9" id="KW-1185">Reference proteome</keyword>
<dbReference type="SMART" id="SM00432">
    <property type="entry name" value="MADS"/>
    <property type="match status" value="1"/>
</dbReference>
<dbReference type="Gene3D" id="3.40.1810.10">
    <property type="entry name" value="Transcription factor, MADS-box"/>
    <property type="match status" value="1"/>
</dbReference>
<dbReference type="PROSITE" id="PS00350">
    <property type="entry name" value="MADS_BOX_1"/>
    <property type="match status" value="1"/>
</dbReference>
<feature type="compositionally biased region" description="Basic and acidic residues" evidence="6">
    <location>
        <begin position="366"/>
        <end position="385"/>
    </location>
</feature>
<evidence type="ECO:0000259" key="7">
    <source>
        <dbReference type="PROSITE" id="PS50066"/>
    </source>
</evidence>
<dbReference type="GO" id="GO:0030154">
    <property type="term" value="P:cell differentiation"/>
    <property type="evidence" value="ECO:0007669"/>
    <property type="project" value="TreeGrafter"/>
</dbReference>
<dbReference type="PRINTS" id="PR00404">
    <property type="entry name" value="MADSDOMAIN"/>
</dbReference>
<dbReference type="STRING" id="6573.A0A210QZF4"/>
<dbReference type="InterPro" id="IPR002100">
    <property type="entry name" value="TF_MADSbox"/>
</dbReference>
<dbReference type="GO" id="GO:0000978">
    <property type="term" value="F:RNA polymerase II cis-regulatory region sequence-specific DNA binding"/>
    <property type="evidence" value="ECO:0007669"/>
    <property type="project" value="TreeGrafter"/>
</dbReference>
<protein>
    <submittedName>
        <fullName evidence="8">Myocyte-specific enhancer factor 2A</fullName>
    </submittedName>
</protein>
<dbReference type="SUPFAM" id="SSF55455">
    <property type="entry name" value="SRF-like"/>
    <property type="match status" value="1"/>
</dbReference>
<gene>
    <name evidence="8" type="ORF">KP79_PYT15209</name>
</gene>
<evidence type="ECO:0000313" key="9">
    <source>
        <dbReference type="Proteomes" id="UP000242188"/>
    </source>
</evidence>
<keyword evidence="3" id="KW-0238">DNA-binding</keyword>
<evidence type="ECO:0000256" key="1">
    <source>
        <dbReference type="ARBA" id="ARBA00004123"/>
    </source>
</evidence>
<dbReference type="FunFam" id="3.40.1810.10:FF:000001">
    <property type="entry name" value="Myocyte-specific enhancer factor 2A homolog"/>
    <property type="match status" value="1"/>
</dbReference>
<evidence type="ECO:0000256" key="3">
    <source>
        <dbReference type="ARBA" id="ARBA00023125"/>
    </source>
</evidence>
<dbReference type="CDD" id="cd00265">
    <property type="entry name" value="MADS_MEF2_like"/>
    <property type="match status" value="1"/>
</dbReference>
<feature type="region of interest" description="Disordered" evidence="6">
    <location>
        <begin position="201"/>
        <end position="224"/>
    </location>
</feature>
<accession>A0A210QZF4</accession>
<organism evidence="8 9">
    <name type="scientific">Mizuhopecten yessoensis</name>
    <name type="common">Japanese scallop</name>
    <name type="synonym">Patinopecten yessoensis</name>
    <dbReference type="NCBI Taxonomy" id="6573"/>
    <lineage>
        <taxon>Eukaryota</taxon>
        <taxon>Metazoa</taxon>
        <taxon>Spiralia</taxon>
        <taxon>Lophotrochozoa</taxon>
        <taxon>Mollusca</taxon>
        <taxon>Bivalvia</taxon>
        <taxon>Autobranchia</taxon>
        <taxon>Pteriomorphia</taxon>
        <taxon>Pectinida</taxon>
        <taxon>Pectinoidea</taxon>
        <taxon>Pectinidae</taxon>
        <taxon>Mizuhopecten</taxon>
    </lineage>
</organism>
<comment type="caution">
    <text evidence="8">The sequence shown here is derived from an EMBL/GenBank/DDBJ whole genome shotgun (WGS) entry which is preliminary data.</text>
</comment>
<dbReference type="PANTHER" id="PTHR11945">
    <property type="entry name" value="MADS BOX PROTEIN"/>
    <property type="match status" value="1"/>
</dbReference>
<dbReference type="GO" id="GO:0045944">
    <property type="term" value="P:positive regulation of transcription by RNA polymerase II"/>
    <property type="evidence" value="ECO:0007669"/>
    <property type="project" value="InterPro"/>
</dbReference>
<feature type="domain" description="MADS-box" evidence="7">
    <location>
        <begin position="1"/>
        <end position="61"/>
    </location>
</feature>
<dbReference type="EMBL" id="NEDP02001165">
    <property type="protein sequence ID" value="OWF54107.1"/>
    <property type="molecule type" value="Genomic_DNA"/>
</dbReference>
<dbReference type="Pfam" id="PF00319">
    <property type="entry name" value="SRF-TF"/>
    <property type="match status" value="1"/>
</dbReference>
<reference evidence="8 9" key="1">
    <citation type="journal article" date="2017" name="Nat. Ecol. Evol.">
        <title>Scallop genome provides insights into evolution of bilaterian karyotype and development.</title>
        <authorList>
            <person name="Wang S."/>
            <person name="Zhang J."/>
            <person name="Jiao W."/>
            <person name="Li J."/>
            <person name="Xun X."/>
            <person name="Sun Y."/>
            <person name="Guo X."/>
            <person name="Huan P."/>
            <person name="Dong B."/>
            <person name="Zhang L."/>
            <person name="Hu X."/>
            <person name="Sun X."/>
            <person name="Wang J."/>
            <person name="Zhao C."/>
            <person name="Wang Y."/>
            <person name="Wang D."/>
            <person name="Huang X."/>
            <person name="Wang R."/>
            <person name="Lv J."/>
            <person name="Li Y."/>
            <person name="Zhang Z."/>
            <person name="Liu B."/>
            <person name="Lu W."/>
            <person name="Hui Y."/>
            <person name="Liang J."/>
            <person name="Zhou Z."/>
            <person name="Hou R."/>
            <person name="Li X."/>
            <person name="Liu Y."/>
            <person name="Li H."/>
            <person name="Ning X."/>
            <person name="Lin Y."/>
            <person name="Zhao L."/>
            <person name="Xing Q."/>
            <person name="Dou J."/>
            <person name="Li Y."/>
            <person name="Mao J."/>
            <person name="Guo H."/>
            <person name="Dou H."/>
            <person name="Li T."/>
            <person name="Mu C."/>
            <person name="Jiang W."/>
            <person name="Fu Q."/>
            <person name="Fu X."/>
            <person name="Miao Y."/>
            <person name="Liu J."/>
            <person name="Yu Q."/>
            <person name="Li R."/>
            <person name="Liao H."/>
            <person name="Li X."/>
            <person name="Kong Y."/>
            <person name="Jiang Z."/>
            <person name="Chourrout D."/>
            <person name="Li R."/>
            <person name="Bao Z."/>
        </authorList>
    </citation>
    <scope>NUCLEOTIDE SEQUENCE [LARGE SCALE GENOMIC DNA]</scope>
    <source>
        <strain evidence="8 9">PY_sf001</strain>
    </source>
</reference>
<keyword evidence="5" id="KW-0539">Nucleus</keyword>
<dbReference type="PANTHER" id="PTHR11945:SF804">
    <property type="entry name" value="MYOCYTE ENHANCER FACTOR 2D MEF2D"/>
    <property type="match status" value="1"/>
</dbReference>
<dbReference type="GO" id="GO:0042826">
    <property type="term" value="F:histone deacetylase binding"/>
    <property type="evidence" value="ECO:0007669"/>
    <property type="project" value="TreeGrafter"/>
</dbReference>
<evidence type="ECO:0000256" key="2">
    <source>
        <dbReference type="ARBA" id="ARBA00023015"/>
    </source>
</evidence>
<evidence type="ECO:0000256" key="4">
    <source>
        <dbReference type="ARBA" id="ARBA00023163"/>
    </source>
</evidence>
<proteinExistence type="predicted"/>